<dbReference type="EMBL" id="JBHRXX010000001">
    <property type="protein sequence ID" value="MFC3682000.1"/>
    <property type="molecule type" value="Genomic_DNA"/>
</dbReference>
<sequence>MIQDLADLGYAPIGPCDVLIVGGGPAGLTVARGLAAAGRRTLVLESGGLQEQESTEALNETLSEAGLWTPHQADRRQRFHAPQTRMWAHGRQGFGVRCRALGGSTVAWAGKSAAFTELDYAVRPWVPDSGWPVKAADLAPHLDRAADALNLGINCYDGRLWEHLRRAPPQRPDPAVLDSFFWQFARSTLDPTDVLHAGTEFLHAAPEGCRVLTGATVLEVLTDASGTRACAVRVADADGARRVIEARTIVLAASAIENARLLLNSRSHHHHGLGNQHDMVGRCLMDHPCARIARFSPQAIPAMSRLYGFYGLRGPRGVSMYMHGLAPTARVQAAEGLLNCAAYTMGERAPDDPWSAVRRIAKRQSRNVLSDTQAILKSPGIMAKGLARLAFQSPRFPKAWTHFAVQQVLRWRPGLAVEEYLTRGVPHKLVGLSLDAVCEQAPDRANRIELSPKTDRFGMPLPVARWRIGEQELHTLTRLAALVQQEFARAGLPPPAIADWIADRDAHSPDIIDMGHTAGTTRMAADPGRGVVDADCKVHGVDGLYIAGASIFPTSGHANPTLMIVAFAHRLADHLARRSPA</sequence>
<dbReference type="Pfam" id="PF05199">
    <property type="entry name" value="GMC_oxred_C"/>
    <property type="match status" value="1"/>
</dbReference>
<keyword evidence="10" id="KW-1185">Reference proteome</keyword>
<accession>A0ABV7VXH7</accession>
<reference evidence="10" key="1">
    <citation type="journal article" date="2019" name="Int. J. Syst. Evol. Microbiol.">
        <title>The Global Catalogue of Microorganisms (GCM) 10K type strain sequencing project: providing services to taxonomists for standard genome sequencing and annotation.</title>
        <authorList>
            <consortium name="The Broad Institute Genomics Platform"/>
            <consortium name="The Broad Institute Genome Sequencing Center for Infectious Disease"/>
            <person name="Wu L."/>
            <person name="Ma J."/>
        </authorList>
    </citation>
    <scope>NUCLEOTIDE SEQUENCE [LARGE SCALE GENOMIC DNA]</scope>
    <source>
        <strain evidence="10">KCTC 42501</strain>
    </source>
</reference>
<keyword evidence="5" id="KW-0560">Oxidoreductase</keyword>
<comment type="cofactor">
    <cofactor evidence="1">
        <name>FAD</name>
        <dbReference type="ChEBI" id="CHEBI:57692"/>
    </cofactor>
</comment>
<dbReference type="InterPro" id="IPR007867">
    <property type="entry name" value="GMC_OxRtase_C"/>
</dbReference>
<evidence type="ECO:0000256" key="2">
    <source>
        <dbReference type="ARBA" id="ARBA00010790"/>
    </source>
</evidence>
<dbReference type="PANTHER" id="PTHR42784">
    <property type="entry name" value="PYRANOSE 2-OXIDASE"/>
    <property type="match status" value="1"/>
</dbReference>
<organism evidence="9 10">
    <name type="scientific">Hydrogenophaga luteola</name>
    <dbReference type="NCBI Taxonomy" id="1591122"/>
    <lineage>
        <taxon>Bacteria</taxon>
        <taxon>Pseudomonadati</taxon>
        <taxon>Pseudomonadota</taxon>
        <taxon>Betaproteobacteria</taxon>
        <taxon>Burkholderiales</taxon>
        <taxon>Comamonadaceae</taxon>
        <taxon>Hydrogenophaga</taxon>
    </lineage>
</organism>
<dbReference type="InterPro" id="IPR000172">
    <property type="entry name" value="GMC_OxRdtase_N"/>
</dbReference>
<dbReference type="Pfam" id="PF01494">
    <property type="entry name" value="FAD_binding_3"/>
    <property type="match status" value="1"/>
</dbReference>
<dbReference type="Gene3D" id="3.50.50.60">
    <property type="entry name" value="FAD/NAD(P)-binding domain"/>
    <property type="match status" value="2"/>
</dbReference>
<comment type="caution">
    <text evidence="9">The sequence shown here is derived from an EMBL/GenBank/DDBJ whole genome shotgun (WGS) entry which is preliminary data.</text>
</comment>
<keyword evidence="3" id="KW-0285">Flavoprotein</keyword>
<dbReference type="Proteomes" id="UP001595729">
    <property type="component" value="Unassembled WGS sequence"/>
</dbReference>
<dbReference type="PANTHER" id="PTHR42784:SF1">
    <property type="entry name" value="PYRANOSE 2-OXIDASE"/>
    <property type="match status" value="1"/>
</dbReference>
<proteinExistence type="inferred from homology"/>
<dbReference type="InterPro" id="IPR036188">
    <property type="entry name" value="FAD/NAD-bd_sf"/>
</dbReference>
<dbReference type="RefSeq" id="WP_382169596.1">
    <property type="nucleotide sequence ID" value="NZ_JBHRXX010000001.1"/>
</dbReference>
<dbReference type="Pfam" id="PF00732">
    <property type="entry name" value="GMC_oxred_N"/>
    <property type="match status" value="1"/>
</dbReference>
<evidence type="ECO:0000259" key="7">
    <source>
        <dbReference type="Pfam" id="PF01494"/>
    </source>
</evidence>
<feature type="domain" description="FAD-binding" evidence="7">
    <location>
        <begin position="16"/>
        <end position="47"/>
    </location>
</feature>
<feature type="domain" description="Glucose-methanol-choline oxidoreductase N-terminal" evidence="6">
    <location>
        <begin position="203"/>
        <end position="289"/>
    </location>
</feature>
<evidence type="ECO:0000256" key="4">
    <source>
        <dbReference type="ARBA" id="ARBA00022827"/>
    </source>
</evidence>
<evidence type="ECO:0000256" key="5">
    <source>
        <dbReference type="ARBA" id="ARBA00023002"/>
    </source>
</evidence>
<dbReference type="InterPro" id="IPR002938">
    <property type="entry name" value="FAD-bd"/>
</dbReference>
<evidence type="ECO:0000256" key="3">
    <source>
        <dbReference type="ARBA" id="ARBA00022630"/>
    </source>
</evidence>
<comment type="similarity">
    <text evidence="2">Belongs to the GMC oxidoreductase family.</text>
</comment>
<gene>
    <name evidence="9" type="ORF">ACFOPI_00255</name>
</gene>
<keyword evidence="4" id="KW-0274">FAD</keyword>
<name>A0ABV7VXH7_9BURK</name>
<protein>
    <submittedName>
        <fullName evidence="9">FAD-dependent oxidoreductase</fullName>
    </submittedName>
</protein>
<evidence type="ECO:0000256" key="1">
    <source>
        <dbReference type="ARBA" id="ARBA00001974"/>
    </source>
</evidence>
<dbReference type="InterPro" id="IPR051473">
    <property type="entry name" value="P2Ox-like"/>
</dbReference>
<evidence type="ECO:0000313" key="9">
    <source>
        <dbReference type="EMBL" id="MFC3682000.1"/>
    </source>
</evidence>
<feature type="domain" description="Glucose-methanol-choline oxidoreductase C-terminal" evidence="8">
    <location>
        <begin position="442"/>
        <end position="568"/>
    </location>
</feature>
<evidence type="ECO:0000259" key="8">
    <source>
        <dbReference type="Pfam" id="PF05199"/>
    </source>
</evidence>
<evidence type="ECO:0000313" key="10">
    <source>
        <dbReference type="Proteomes" id="UP001595729"/>
    </source>
</evidence>
<evidence type="ECO:0000259" key="6">
    <source>
        <dbReference type="Pfam" id="PF00732"/>
    </source>
</evidence>
<dbReference type="SUPFAM" id="SSF51905">
    <property type="entry name" value="FAD/NAD(P)-binding domain"/>
    <property type="match status" value="1"/>
</dbReference>